<sequence>MAGSTGKTKTKKISSGLETVKQVFKNIGVTFVEGDFKTKVSYLIFGFGPLLRGQILIGAVLLLLEVLFFWYMTGFGWQYLSKISTLGTVATQKVGRKTVYGDNSFLILLFGVLSAFAVVAFFVVWYLNIRENRKEEMLLKNGKKLPSNKETFLSLFDKNFDKTLLFLPVTGIFVFTVLPIVFMICVAFTNYDANHQAPSNLFTWVGLENFKNLVSFGTEGFGPTFIQVLLWTLVWAFLATFIDYFLGLGVAILINKKGVRFKKLWRTILVMTIAVPQFVSLLYIMKMFANDGLINGYLIKWGIIKTAIPFWTDPLLAKITIIVVNIWIGIPYLMLIATGLLMNIPEDLYESARIDGANGWQMFKSITLPYMLFVTGPFILTQFTGNLNNFNVIYLLTQGKPQSMNLAGNAGNTDLLVTWLYKMTVNDTNYKMAAVIGIMVFIVTAIFALGVYGLLPSVKDEEGFQ</sequence>
<name>A0A1I5RKC7_9FIRM</name>
<evidence type="ECO:0000256" key="4">
    <source>
        <dbReference type="ARBA" id="ARBA00022475"/>
    </source>
</evidence>
<dbReference type="PANTHER" id="PTHR47314:SF1">
    <property type="entry name" value="MALTOSE_MALTODEXTRIN TRANSPORT SYSTEM PERMEASE PROTEIN MALF"/>
    <property type="match status" value="1"/>
</dbReference>
<dbReference type="GO" id="GO:0015423">
    <property type="term" value="F:ABC-type maltose transporter activity"/>
    <property type="evidence" value="ECO:0007669"/>
    <property type="project" value="TreeGrafter"/>
</dbReference>
<dbReference type="SUPFAM" id="SSF161098">
    <property type="entry name" value="MetI-like"/>
    <property type="match status" value="1"/>
</dbReference>
<organism evidence="12 13">
    <name type="scientific">Butyrivibrio proteoclasticus</name>
    <dbReference type="NCBI Taxonomy" id="43305"/>
    <lineage>
        <taxon>Bacteria</taxon>
        <taxon>Bacillati</taxon>
        <taxon>Bacillota</taxon>
        <taxon>Clostridia</taxon>
        <taxon>Lachnospirales</taxon>
        <taxon>Lachnospiraceae</taxon>
        <taxon>Butyrivibrio</taxon>
    </lineage>
</organism>
<dbReference type="EMBL" id="FOXO01000004">
    <property type="protein sequence ID" value="SFP58721.1"/>
    <property type="molecule type" value="Genomic_DNA"/>
</dbReference>
<feature type="transmembrane region" description="Helical" evidence="9">
    <location>
        <begin position="228"/>
        <end position="252"/>
    </location>
</feature>
<feature type="transmembrane region" description="Helical" evidence="9">
    <location>
        <begin position="164"/>
        <end position="189"/>
    </location>
</feature>
<dbReference type="PANTHER" id="PTHR47314">
    <property type="entry name" value="MALTOSE/MALTODEXTRIN TRANSPORT SYSTEM PERMEASE PROTEIN MALF"/>
    <property type="match status" value="1"/>
</dbReference>
<feature type="transmembrane region" description="Helical" evidence="9">
    <location>
        <begin position="432"/>
        <end position="455"/>
    </location>
</feature>
<dbReference type="RefSeq" id="WP_074884550.1">
    <property type="nucleotide sequence ID" value="NZ_FOXO01000004.1"/>
</dbReference>
<evidence type="ECO:0000256" key="5">
    <source>
        <dbReference type="ARBA" id="ARBA00022597"/>
    </source>
</evidence>
<accession>A0A1I5RKC7</accession>
<evidence type="ECO:0000256" key="9">
    <source>
        <dbReference type="RuleBase" id="RU363032"/>
    </source>
</evidence>
<feature type="transmembrane region" description="Helical" evidence="9">
    <location>
        <begin position="362"/>
        <end position="380"/>
    </location>
</feature>
<dbReference type="AlphaFoldDB" id="A0A1I5RKC7"/>
<dbReference type="Proteomes" id="UP000182624">
    <property type="component" value="Unassembled WGS sequence"/>
</dbReference>
<dbReference type="OrthoDB" id="9778687at2"/>
<feature type="transmembrane region" description="Helical" evidence="9">
    <location>
        <begin position="55"/>
        <end position="72"/>
    </location>
</feature>
<dbReference type="GO" id="GO:0042956">
    <property type="term" value="P:maltodextrin transmembrane transport"/>
    <property type="evidence" value="ECO:0007669"/>
    <property type="project" value="TreeGrafter"/>
</dbReference>
<evidence type="ECO:0000256" key="2">
    <source>
        <dbReference type="ARBA" id="ARBA00009047"/>
    </source>
</evidence>
<evidence type="ECO:0000256" key="1">
    <source>
        <dbReference type="ARBA" id="ARBA00004651"/>
    </source>
</evidence>
<proteinExistence type="inferred from homology"/>
<keyword evidence="5 10" id="KW-0762">Sugar transport</keyword>
<evidence type="ECO:0000313" key="13">
    <source>
        <dbReference type="Proteomes" id="UP000182624"/>
    </source>
</evidence>
<evidence type="ECO:0000256" key="7">
    <source>
        <dbReference type="ARBA" id="ARBA00022989"/>
    </source>
</evidence>
<keyword evidence="13" id="KW-1185">Reference proteome</keyword>
<comment type="function">
    <text evidence="10">Part of the ABC transporter complex MalEFGK involved in maltose/maltodextrin import. Probably responsible for the translocation of the substrate across the membrane.</text>
</comment>
<evidence type="ECO:0000256" key="3">
    <source>
        <dbReference type="ARBA" id="ARBA00022448"/>
    </source>
</evidence>
<feature type="domain" description="ABC transmembrane type-1" evidence="11">
    <location>
        <begin position="229"/>
        <end position="451"/>
    </location>
</feature>
<dbReference type="PROSITE" id="PS50928">
    <property type="entry name" value="ABC_TM1"/>
    <property type="match status" value="1"/>
</dbReference>
<comment type="subcellular location">
    <subcellularLocation>
        <location evidence="1 9">Cell membrane</location>
        <topology evidence="1 9">Multi-pass membrane protein</topology>
    </subcellularLocation>
</comment>
<feature type="transmembrane region" description="Helical" evidence="9">
    <location>
        <begin position="319"/>
        <end position="341"/>
    </location>
</feature>
<keyword evidence="3 9" id="KW-0813">Transport</keyword>
<keyword evidence="7 9" id="KW-1133">Transmembrane helix</keyword>
<dbReference type="CDD" id="cd06261">
    <property type="entry name" value="TM_PBP2"/>
    <property type="match status" value="1"/>
</dbReference>
<keyword evidence="4 10" id="KW-1003">Cell membrane</keyword>
<keyword evidence="8 9" id="KW-0472">Membrane</keyword>
<reference evidence="13" key="1">
    <citation type="submission" date="2016-10" db="EMBL/GenBank/DDBJ databases">
        <authorList>
            <person name="Varghese N."/>
            <person name="Submissions S."/>
        </authorList>
    </citation>
    <scope>NUCLEOTIDE SEQUENCE [LARGE SCALE GENOMIC DNA]</scope>
    <source>
        <strain evidence="13">P18</strain>
    </source>
</reference>
<keyword evidence="6 9" id="KW-0812">Transmembrane</keyword>
<dbReference type="Pfam" id="PF00528">
    <property type="entry name" value="BPD_transp_1"/>
    <property type="match status" value="1"/>
</dbReference>
<protein>
    <recommendedName>
        <fullName evidence="10">Maltose/maltodextrin transport system permease protein</fullName>
    </recommendedName>
</protein>
<dbReference type="InterPro" id="IPR035906">
    <property type="entry name" value="MetI-like_sf"/>
</dbReference>
<gene>
    <name evidence="12" type="ORF">SAMN04487928_10460</name>
</gene>
<feature type="transmembrane region" description="Helical" evidence="9">
    <location>
        <begin position="105"/>
        <end position="127"/>
    </location>
</feature>
<dbReference type="GO" id="GO:1990060">
    <property type="term" value="C:maltose transport complex"/>
    <property type="evidence" value="ECO:0007669"/>
    <property type="project" value="TreeGrafter"/>
</dbReference>
<evidence type="ECO:0000313" key="12">
    <source>
        <dbReference type="EMBL" id="SFP58721.1"/>
    </source>
</evidence>
<evidence type="ECO:0000256" key="6">
    <source>
        <dbReference type="ARBA" id="ARBA00022692"/>
    </source>
</evidence>
<dbReference type="Gene3D" id="1.10.3720.10">
    <property type="entry name" value="MetI-like"/>
    <property type="match status" value="1"/>
</dbReference>
<feature type="transmembrane region" description="Helical" evidence="9">
    <location>
        <begin position="264"/>
        <end position="285"/>
    </location>
</feature>
<evidence type="ECO:0000256" key="8">
    <source>
        <dbReference type="ARBA" id="ARBA00023136"/>
    </source>
</evidence>
<comment type="similarity">
    <text evidence="2 10">Belongs to the binding-protein-dependent transport system permease family. MalFG subfamily.</text>
</comment>
<dbReference type="SUPFAM" id="SSF160964">
    <property type="entry name" value="MalF N-terminal region-like"/>
    <property type="match status" value="1"/>
</dbReference>
<dbReference type="InterPro" id="IPR000515">
    <property type="entry name" value="MetI-like"/>
</dbReference>
<evidence type="ECO:0000256" key="10">
    <source>
        <dbReference type="RuleBase" id="RU367050"/>
    </source>
</evidence>
<evidence type="ECO:0000259" key="11">
    <source>
        <dbReference type="PROSITE" id="PS50928"/>
    </source>
</evidence>